<dbReference type="Proteomes" id="UP001221142">
    <property type="component" value="Unassembled WGS sequence"/>
</dbReference>
<sequence>MSEDNSLPDEIISEILSPALKVPDKKFANTSDISPFTEYSQSPSAYLLVCKSWLRVATPLLYNVVVLRSKAQAKALGQALSKNKDLGQFIKHLRVEGGYGAPMRTILKAAPNITDLCLSFEILASDNTTGLCDGLASIRPRRLIVLDNPRRPLHNKMIERLADAVAAAIPQWQQLTILHCPSVKYIVDRPGIVEALVDARRLRELTVKLIDDVIEAYSVLQDCPLRSIQVTDPVYPGQLEYLNWEDQSTSLKEITKYETYRGTAADSASSHVIPAPPFPFTPMASEPQEVQDNIWSRVLYFLLSIPLWTGLQGPDSRLPFLLVSKTFYRLGLPHYYTHVVLIFSESVSKFANVLESNPSLGQHVRTIVVGNDFSKPHHDADSDLDDESDPMLPIMSKMTGLTKLWGCVNGWYNWGGDIQGLPLRTWEFHVSWDAFLAAVNSSGRTLNELNELSIPTEDHGRSEFRGDFSPRNDEKFAR</sequence>
<organism evidence="2 3">
    <name type="scientific">Roridomyces roridus</name>
    <dbReference type="NCBI Taxonomy" id="1738132"/>
    <lineage>
        <taxon>Eukaryota</taxon>
        <taxon>Fungi</taxon>
        <taxon>Dikarya</taxon>
        <taxon>Basidiomycota</taxon>
        <taxon>Agaricomycotina</taxon>
        <taxon>Agaricomycetes</taxon>
        <taxon>Agaricomycetidae</taxon>
        <taxon>Agaricales</taxon>
        <taxon>Marasmiineae</taxon>
        <taxon>Mycenaceae</taxon>
        <taxon>Roridomyces</taxon>
    </lineage>
</organism>
<name>A0AAD7B692_9AGAR</name>
<accession>A0AAD7B692</accession>
<comment type="caution">
    <text evidence="2">The sequence shown here is derived from an EMBL/GenBank/DDBJ whole genome shotgun (WGS) entry which is preliminary data.</text>
</comment>
<reference evidence="2" key="1">
    <citation type="submission" date="2023-03" db="EMBL/GenBank/DDBJ databases">
        <title>Massive genome expansion in bonnet fungi (Mycena s.s.) driven by repeated elements and novel gene families across ecological guilds.</title>
        <authorList>
            <consortium name="Lawrence Berkeley National Laboratory"/>
            <person name="Harder C.B."/>
            <person name="Miyauchi S."/>
            <person name="Viragh M."/>
            <person name="Kuo A."/>
            <person name="Thoen E."/>
            <person name="Andreopoulos B."/>
            <person name="Lu D."/>
            <person name="Skrede I."/>
            <person name="Drula E."/>
            <person name="Henrissat B."/>
            <person name="Morin E."/>
            <person name="Kohler A."/>
            <person name="Barry K."/>
            <person name="LaButti K."/>
            <person name="Morin E."/>
            <person name="Salamov A."/>
            <person name="Lipzen A."/>
            <person name="Mereny Z."/>
            <person name="Hegedus B."/>
            <person name="Baldrian P."/>
            <person name="Stursova M."/>
            <person name="Weitz H."/>
            <person name="Taylor A."/>
            <person name="Grigoriev I.V."/>
            <person name="Nagy L.G."/>
            <person name="Martin F."/>
            <person name="Kauserud H."/>
        </authorList>
    </citation>
    <scope>NUCLEOTIDE SEQUENCE</scope>
    <source>
        <strain evidence="2">9284</strain>
    </source>
</reference>
<gene>
    <name evidence="2" type="ORF">FB45DRAFT_317352</name>
</gene>
<evidence type="ECO:0000313" key="2">
    <source>
        <dbReference type="EMBL" id="KAJ7611808.1"/>
    </source>
</evidence>
<evidence type="ECO:0000313" key="3">
    <source>
        <dbReference type="Proteomes" id="UP001221142"/>
    </source>
</evidence>
<protein>
    <submittedName>
        <fullName evidence="2">Uncharacterized protein</fullName>
    </submittedName>
</protein>
<proteinExistence type="predicted"/>
<dbReference type="EMBL" id="JARKIF010000032">
    <property type="protein sequence ID" value="KAJ7611808.1"/>
    <property type="molecule type" value="Genomic_DNA"/>
</dbReference>
<dbReference type="AlphaFoldDB" id="A0AAD7B692"/>
<evidence type="ECO:0000256" key="1">
    <source>
        <dbReference type="SAM" id="MobiDB-lite"/>
    </source>
</evidence>
<keyword evidence="3" id="KW-1185">Reference proteome</keyword>
<feature type="region of interest" description="Disordered" evidence="1">
    <location>
        <begin position="457"/>
        <end position="478"/>
    </location>
</feature>